<dbReference type="GO" id="GO:0006508">
    <property type="term" value="P:proteolysis"/>
    <property type="evidence" value="ECO:0007669"/>
    <property type="project" value="UniProtKB-KW"/>
</dbReference>
<reference evidence="4" key="2">
    <citation type="submission" date="2025-08" db="UniProtKB">
        <authorList>
            <consortium name="Ensembl"/>
        </authorList>
    </citation>
    <scope>IDENTIFICATION</scope>
</reference>
<feature type="domain" description="Peptidase S1" evidence="3">
    <location>
        <begin position="1"/>
        <end position="202"/>
    </location>
</feature>
<dbReference type="FunCoup" id="W5LV91">
    <property type="interactions" value="68"/>
</dbReference>
<sequence>MTAAHCTYWISSMMVQVYLGKESQEGSNPHQVSRGVERIILHPNFDYMTLNNDIALLKLSSPVTFTDYIQPICLAANSSSFHTGTSCWVTGWGNIADGVSLPNNKTLQEVQLPIIGKSQCGCISNLTFGVNFITDNMICAGVLDNRKSPCNGDSGGPLVCKQGSAWVQAGIVSFGYGCARPNVPGVYTRMSQYQDWINRQVEMATPGFVHFDSNGMDPDSSFTCPSTAGALAIDPTCKYMPVTQTVKLPKLVNICGRPKINTPLLGGQPALEGSWPWMVSLHQNGRHACGGTIIASNWVLTAAQCLPSSVNLSEWRVYVGRLKQNGTNPFERSLGVLDIKSSQQGGTNIALLKLDANVSFTDYTLPACLAGEAISFAPGTKCWVTGWGNTAGTGEQALQQLNTTIVPCATASSDSSICIDSLFLEQGDSGGPLVCKQDAWVQASVIAVNETASSAKLSSAQVRAVKVGSFVKVSQFVTFLRANVPNLPVVTPKTDTTTKPSSYAVPQKSHSAFFLASLPFVLVTW</sequence>
<dbReference type="InterPro" id="IPR009003">
    <property type="entry name" value="Peptidase_S1_PA"/>
</dbReference>
<keyword evidence="2" id="KW-0378">Hydrolase</keyword>
<dbReference type="PROSITE" id="PS00134">
    <property type="entry name" value="TRYPSIN_HIS"/>
    <property type="match status" value="1"/>
</dbReference>
<dbReference type="PANTHER" id="PTHR24253:SF127">
    <property type="entry name" value="SERINE PROTEASE 27-LIKE"/>
    <property type="match status" value="1"/>
</dbReference>
<dbReference type="GO" id="GO:0008236">
    <property type="term" value="F:serine-type peptidase activity"/>
    <property type="evidence" value="ECO:0000318"/>
    <property type="project" value="GO_Central"/>
</dbReference>
<dbReference type="InterPro" id="IPR001314">
    <property type="entry name" value="Peptidase_S1A"/>
</dbReference>
<reference evidence="5" key="1">
    <citation type="submission" date="2011-12" db="EMBL/GenBank/DDBJ databases">
        <title>The Draft Genome of Lepisosteus oculatus.</title>
        <authorList>
            <consortium name="The Broad Institute Genome Assembly &amp; Analysis Group"/>
            <consortium name="Computational R&amp;D Group"/>
            <consortium name="and Sequencing Platform"/>
            <person name="Di Palma F."/>
            <person name="Alfoldi J."/>
            <person name="Johnson J."/>
            <person name="Berlin A."/>
            <person name="Gnerre S."/>
            <person name="Jaffe D."/>
            <person name="MacCallum I."/>
            <person name="Young S."/>
            <person name="Walker B.J."/>
            <person name="Lander E.S."/>
            <person name="Lindblad-Toh K."/>
        </authorList>
    </citation>
    <scope>NUCLEOTIDE SEQUENCE [LARGE SCALE GENOMIC DNA]</scope>
</reference>
<dbReference type="PROSITE" id="PS50240">
    <property type="entry name" value="TRYPSIN_DOM"/>
    <property type="match status" value="2"/>
</dbReference>
<dbReference type="SMART" id="SM00020">
    <property type="entry name" value="Tryp_SPc"/>
    <property type="match status" value="2"/>
</dbReference>
<proteinExistence type="predicted"/>
<dbReference type="PANTHER" id="PTHR24253">
    <property type="entry name" value="TRANSMEMBRANE PROTEASE SERINE"/>
    <property type="match status" value="1"/>
</dbReference>
<reference evidence="4" key="3">
    <citation type="submission" date="2025-09" db="UniProtKB">
        <authorList>
            <consortium name="Ensembl"/>
        </authorList>
    </citation>
    <scope>IDENTIFICATION</scope>
</reference>
<dbReference type="Bgee" id="ENSLOCG00000000041">
    <property type="expression patterns" value="Expressed in larva and 6 other cell types or tissues"/>
</dbReference>
<dbReference type="STRING" id="7918.ENSLOCP00000000048"/>
<dbReference type="Ensembl" id="ENSLOCT00000000048.1">
    <property type="protein sequence ID" value="ENSLOCP00000000048.1"/>
    <property type="gene ID" value="ENSLOCG00000000041.1"/>
</dbReference>
<keyword evidence="2" id="KW-0645">Protease</keyword>
<dbReference type="SUPFAM" id="SSF50494">
    <property type="entry name" value="Trypsin-like serine proteases"/>
    <property type="match status" value="2"/>
</dbReference>
<dbReference type="InterPro" id="IPR018114">
    <property type="entry name" value="TRYPSIN_HIS"/>
</dbReference>
<dbReference type="InterPro" id="IPR001254">
    <property type="entry name" value="Trypsin_dom"/>
</dbReference>
<feature type="domain" description="Peptidase S1" evidence="3">
    <location>
        <begin position="264"/>
        <end position="485"/>
    </location>
</feature>
<dbReference type="HOGENOM" id="CLU_004497_5_1_1"/>
<dbReference type="GO" id="GO:0004252">
    <property type="term" value="F:serine-type endopeptidase activity"/>
    <property type="evidence" value="ECO:0007669"/>
    <property type="project" value="InterPro"/>
</dbReference>
<dbReference type="OMA" id="GPYTEPM"/>
<organism evidence="4 5">
    <name type="scientific">Lepisosteus oculatus</name>
    <name type="common">Spotted gar</name>
    <dbReference type="NCBI Taxonomy" id="7918"/>
    <lineage>
        <taxon>Eukaryota</taxon>
        <taxon>Metazoa</taxon>
        <taxon>Chordata</taxon>
        <taxon>Craniata</taxon>
        <taxon>Vertebrata</taxon>
        <taxon>Euteleostomi</taxon>
        <taxon>Actinopterygii</taxon>
        <taxon>Neopterygii</taxon>
        <taxon>Holostei</taxon>
        <taxon>Semionotiformes</taxon>
        <taxon>Lepisosteidae</taxon>
        <taxon>Lepisosteus</taxon>
    </lineage>
</organism>
<protein>
    <recommendedName>
        <fullName evidence="3">Peptidase S1 domain-containing protein</fullName>
    </recommendedName>
</protein>
<dbReference type="eggNOG" id="KOG3627">
    <property type="taxonomic scope" value="Eukaryota"/>
</dbReference>
<evidence type="ECO:0000256" key="2">
    <source>
        <dbReference type="RuleBase" id="RU363034"/>
    </source>
</evidence>
<dbReference type="CDD" id="cd00190">
    <property type="entry name" value="Tryp_SPc"/>
    <property type="match status" value="2"/>
</dbReference>
<dbReference type="Proteomes" id="UP000018468">
    <property type="component" value="Unassembled WGS sequence"/>
</dbReference>
<dbReference type="GeneTree" id="ENSGT00940000163009"/>
<evidence type="ECO:0000256" key="1">
    <source>
        <dbReference type="ARBA" id="ARBA00023157"/>
    </source>
</evidence>
<keyword evidence="2" id="KW-0720">Serine protease</keyword>
<name>W5LV91_LEPOC</name>
<evidence type="ECO:0000259" key="3">
    <source>
        <dbReference type="PROSITE" id="PS50240"/>
    </source>
</evidence>
<keyword evidence="5" id="KW-1185">Reference proteome</keyword>
<dbReference type="InterPro" id="IPR033116">
    <property type="entry name" value="TRYPSIN_SER"/>
</dbReference>
<dbReference type="PRINTS" id="PR00722">
    <property type="entry name" value="CHYMOTRYPSIN"/>
</dbReference>
<dbReference type="InterPro" id="IPR043504">
    <property type="entry name" value="Peptidase_S1_PA_chymotrypsin"/>
</dbReference>
<keyword evidence="1" id="KW-1015">Disulfide bond</keyword>
<dbReference type="InParanoid" id="W5LV91"/>
<evidence type="ECO:0000313" key="4">
    <source>
        <dbReference type="Ensembl" id="ENSLOCP00000000048.1"/>
    </source>
</evidence>
<accession>W5LV91</accession>
<dbReference type="AlphaFoldDB" id="W5LV91"/>
<evidence type="ECO:0000313" key="5">
    <source>
        <dbReference type="Proteomes" id="UP000018468"/>
    </source>
</evidence>
<dbReference type="Gene3D" id="2.40.10.10">
    <property type="entry name" value="Trypsin-like serine proteases"/>
    <property type="match status" value="3"/>
</dbReference>
<dbReference type="PROSITE" id="PS00135">
    <property type="entry name" value="TRYPSIN_SER"/>
    <property type="match status" value="1"/>
</dbReference>
<dbReference type="Pfam" id="PF00089">
    <property type="entry name" value="Trypsin"/>
    <property type="match status" value="2"/>
</dbReference>